<name>A0ABQ1N5G3_9BACT</name>
<dbReference type="CDD" id="cd00093">
    <property type="entry name" value="HTH_XRE"/>
    <property type="match status" value="1"/>
</dbReference>
<dbReference type="InterPro" id="IPR001387">
    <property type="entry name" value="Cro/C1-type_HTH"/>
</dbReference>
<proteinExistence type="predicted"/>
<evidence type="ECO:0000313" key="3">
    <source>
        <dbReference type="Proteomes" id="UP000635885"/>
    </source>
</evidence>
<organism evidence="2 3">
    <name type="scientific">Belliella aquatica</name>
    <dbReference type="NCBI Taxonomy" id="1323734"/>
    <lineage>
        <taxon>Bacteria</taxon>
        <taxon>Pseudomonadati</taxon>
        <taxon>Bacteroidota</taxon>
        <taxon>Cytophagia</taxon>
        <taxon>Cytophagales</taxon>
        <taxon>Cyclobacteriaceae</taxon>
        <taxon>Belliella</taxon>
    </lineage>
</organism>
<evidence type="ECO:0000313" key="2">
    <source>
        <dbReference type="EMBL" id="GGC54674.1"/>
    </source>
</evidence>
<gene>
    <name evidence="2" type="ORF">GCM10010993_36330</name>
</gene>
<dbReference type="SUPFAM" id="SSF47413">
    <property type="entry name" value="lambda repressor-like DNA-binding domains"/>
    <property type="match status" value="1"/>
</dbReference>
<dbReference type="PROSITE" id="PS50943">
    <property type="entry name" value="HTH_CROC1"/>
    <property type="match status" value="1"/>
</dbReference>
<dbReference type="Gene3D" id="1.10.260.40">
    <property type="entry name" value="lambda repressor-like DNA-binding domains"/>
    <property type="match status" value="1"/>
</dbReference>
<dbReference type="RefSeq" id="WP_229744570.1">
    <property type="nucleotide sequence ID" value="NZ_BMFD01000025.1"/>
</dbReference>
<dbReference type="Pfam" id="PF01381">
    <property type="entry name" value="HTH_3"/>
    <property type="match status" value="1"/>
</dbReference>
<protein>
    <recommendedName>
        <fullName evidence="1">HTH cro/C1-type domain-containing protein</fullName>
    </recommendedName>
</protein>
<reference evidence="3" key="1">
    <citation type="journal article" date="2019" name="Int. J. Syst. Evol. Microbiol.">
        <title>The Global Catalogue of Microorganisms (GCM) 10K type strain sequencing project: providing services to taxonomists for standard genome sequencing and annotation.</title>
        <authorList>
            <consortium name="The Broad Institute Genomics Platform"/>
            <consortium name="The Broad Institute Genome Sequencing Center for Infectious Disease"/>
            <person name="Wu L."/>
            <person name="Ma J."/>
        </authorList>
    </citation>
    <scope>NUCLEOTIDE SEQUENCE [LARGE SCALE GENOMIC DNA]</scope>
    <source>
        <strain evidence="3">CGMCC 1.12479</strain>
    </source>
</reference>
<dbReference type="SMART" id="SM00530">
    <property type="entry name" value="HTH_XRE"/>
    <property type="match status" value="1"/>
</dbReference>
<sequence>MEEHRNSGFMILDNQTVGKNISLFRKLRQKKAFEVAFHLGLKEAAYTKYERGETKITIELIQNISEFLKVNPLHLLVSNPEQLLQNLNQDPIIPSFEKDSNKNVDHNKTLHQILQSILTLNESIKEILITDK</sequence>
<comment type="caution">
    <text evidence="2">The sequence shown here is derived from an EMBL/GenBank/DDBJ whole genome shotgun (WGS) entry which is preliminary data.</text>
</comment>
<dbReference type="InterPro" id="IPR010982">
    <property type="entry name" value="Lambda_DNA-bd_dom_sf"/>
</dbReference>
<keyword evidence="3" id="KW-1185">Reference proteome</keyword>
<feature type="domain" description="HTH cro/C1-type" evidence="1">
    <location>
        <begin position="21"/>
        <end position="75"/>
    </location>
</feature>
<accession>A0ABQ1N5G3</accession>
<dbReference type="Proteomes" id="UP000635885">
    <property type="component" value="Unassembled WGS sequence"/>
</dbReference>
<dbReference type="EMBL" id="BMFD01000025">
    <property type="protein sequence ID" value="GGC54674.1"/>
    <property type="molecule type" value="Genomic_DNA"/>
</dbReference>
<evidence type="ECO:0000259" key="1">
    <source>
        <dbReference type="PROSITE" id="PS50943"/>
    </source>
</evidence>